<protein>
    <recommendedName>
        <fullName evidence="12 13">Ferrous iron transport protein B</fullName>
    </recommendedName>
</protein>
<dbReference type="CDD" id="cd01879">
    <property type="entry name" value="FeoB"/>
    <property type="match status" value="1"/>
</dbReference>
<keyword evidence="10 14" id="KW-0342">GTP-binding</keyword>
<evidence type="ECO:0000256" key="12">
    <source>
        <dbReference type="ARBA" id="ARBA00031200"/>
    </source>
</evidence>
<comment type="similarity">
    <text evidence="16">Belongs to the TRAFAC class TrmE-Era-EngA-EngB-Septin-like GTPase superfamily. FeoB GTPase (TC 9.A.8) family.</text>
</comment>
<comment type="subcellular location">
    <subcellularLocation>
        <location evidence="16">Cell inner membrane</location>
        <topology evidence="16">Multi-pass membrane protein</topology>
    </subcellularLocation>
    <subcellularLocation>
        <location evidence="1">Cell membrane</location>
        <topology evidence="1">Multi-pass membrane protein</topology>
    </subcellularLocation>
</comment>
<keyword evidence="9" id="KW-0406">Ion transport</keyword>
<dbReference type="GeneID" id="69517465"/>
<dbReference type="NCBIfam" id="TIGR00437">
    <property type="entry name" value="feoB"/>
    <property type="match status" value="1"/>
</dbReference>
<dbReference type="EMBL" id="AE000513">
    <property type="protein sequence ID" value="AAF10790.1"/>
    <property type="molecule type" value="Genomic_DNA"/>
</dbReference>
<dbReference type="GO" id="GO:0005525">
    <property type="term" value="F:GTP binding"/>
    <property type="evidence" value="ECO:0007669"/>
    <property type="project" value="UniProtKB-KW"/>
</dbReference>
<dbReference type="Pfam" id="PF02421">
    <property type="entry name" value="FeoB_N"/>
    <property type="match status" value="1"/>
</dbReference>
<dbReference type="Gene3D" id="1.10.287.1770">
    <property type="match status" value="1"/>
</dbReference>
<dbReference type="Pfam" id="PF07670">
    <property type="entry name" value="Gate"/>
    <property type="match status" value="2"/>
</dbReference>
<keyword evidence="7 16" id="KW-1133">Transmembrane helix</keyword>
<dbReference type="PANTHER" id="PTHR43185:SF1">
    <property type="entry name" value="FE(2+) TRANSPORTER FEOB"/>
    <property type="match status" value="1"/>
</dbReference>
<keyword evidence="5 16" id="KW-0812">Transmembrane</keyword>
<sequence length="749" mass="80111">MTALTPGLPLPEAPLTAPRLPDEDACRRTLARLREVSEPRVVVVGNPNTGKTTLINAVAGTNLKVGNWAGVTVEKREARLRVGGRDVQLLDLPGAYSLSPHTPEELVTRTALLDEAPDVILNVLDAGNLERNLYLTLQLLDFQVPVAVALNLIDEAREKGMEVDAAALSRALGVPVTETVANRGRGTDRVLTQALDGATLGIGVRYPQPIEAAVTDLTRRMSEQATLPPHAWRYIALALLEGDPSVRGRLSATGHLDLIERADGHLKALDAQGIDALIDIAEARYARAGDLARLAVPQVQARRTLSEKLDRLTLHPVLGVPLFLALVLLVFRLTFSVAAPFVDLIGGPLQETVAGWAAAALAWFPLGRDIVVGAIIPGVGTVLSFLPTLLVLYLAMSFLEDSGYMARAAFLMDRAMRSLGLDGRAFIPLILGFGCNVPAVSATRTLERRSDRIVVSMILPFMSCSARLPVYVIFAAALFPRSGSWVVWGMYVLGMLVAFAFAWVLRKTSYPSEGGGVLLELPPYRFPAWKVLWKHAWRRTASFARRARTTVLATVAGVWFLLALPAVSGGHFATVPPQDSVFGKVAQAASPIFAPLGFGDWQATGALVPGFIAKEVVVGTLGQIYLGEQAAAPAPVGLLTGLENAALATWDAVKASVSALPTVLALPSFGTDTTADQKSPLAAALSRAFTPASGLSYLVFVLLYTPCIVTVGAIAQEHGRRVAWLTVAYQLIIAWVTAFIVYQIARGLL</sequence>
<feature type="transmembrane region" description="Helical" evidence="16">
    <location>
        <begin position="312"/>
        <end position="333"/>
    </location>
</feature>
<dbReference type="PaxDb" id="243230-DR_1219"/>
<dbReference type="eggNOG" id="COG0370">
    <property type="taxonomic scope" value="Bacteria"/>
</dbReference>
<keyword evidence="15" id="KW-0479">Metal-binding</keyword>
<keyword evidence="15" id="KW-0460">Magnesium</keyword>
<comment type="function">
    <text evidence="16">Probable transporter of a GTP-driven Fe(2+) uptake system.</text>
</comment>
<dbReference type="GO" id="GO:0005886">
    <property type="term" value="C:plasma membrane"/>
    <property type="evidence" value="ECO:0000318"/>
    <property type="project" value="GO_Central"/>
</dbReference>
<evidence type="ECO:0000256" key="8">
    <source>
        <dbReference type="ARBA" id="ARBA00023004"/>
    </source>
</evidence>
<feature type="transmembrane region" description="Helical" evidence="16">
    <location>
        <begin position="371"/>
        <end position="395"/>
    </location>
</feature>
<feature type="binding site" evidence="15">
    <location>
        <position position="57"/>
    </location>
    <ligand>
        <name>Mg(2+)</name>
        <dbReference type="ChEBI" id="CHEBI:18420"/>
        <label>2</label>
    </ligand>
</feature>
<dbReference type="AlphaFoldDB" id="Q9RV11"/>
<evidence type="ECO:0000313" key="20">
    <source>
        <dbReference type="Proteomes" id="UP000002524"/>
    </source>
</evidence>
<evidence type="ECO:0000256" key="4">
    <source>
        <dbReference type="ARBA" id="ARBA00022496"/>
    </source>
</evidence>
<feature type="binding site" evidence="14">
    <location>
        <begin position="151"/>
        <end position="154"/>
    </location>
    <ligand>
        <name>GTP</name>
        <dbReference type="ChEBI" id="CHEBI:37565"/>
        <label>1</label>
    </ligand>
</feature>
<evidence type="ECO:0000256" key="7">
    <source>
        <dbReference type="ARBA" id="ARBA00022989"/>
    </source>
</evidence>
<keyword evidence="11 16" id="KW-0472">Membrane</keyword>
<feature type="transmembrane region" description="Helical" evidence="16">
    <location>
        <begin position="722"/>
        <end position="745"/>
    </location>
</feature>
<evidence type="ECO:0000256" key="9">
    <source>
        <dbReference type="ARBA" id="ARBA00023065"/>
    </source>
</evidence>
<keyword evidence="20" id="KW-1185">Reference proteome</keyword>
<feature type="binding site" evidence="14">
    <location>
        <begin position="70"/>
        <end position="74"/>
    </location>
    <ligand>
        <name>GTP</name>
        <dbReference type="ChEBI" id="CHEBI:37565"/>
        <label>1</label>
    </ligand>
</feature>
<dbReference type="GO" id="GO:0015093">
    <property type="term" value="F:ferrous iron transmembrane transporter activity"/>
    <property type="evidence" value="ECO:0000318"/>
    <property type="project" value="GO_Central"/>
</dbReference>
<dbReference type="PANTHER" id="PTHR43185">
    <property type="entry name" value="FERROUS IRON TRANSPORT PROTEIN B"/>
    <property type="match status" value="1"/>
</dbReference>
<feature type="region of interest" description="Disordered" evidence="17">
    <location>
        <begin position="1"/>
        <end position="20"/>
    </location>
</feature>
<keyword evidence="6 14" id="KW-0547">Nucleotide-binding</keyword>
<feature type="binding site" evidence="14">
    <location>
        <begin position="45"/>
        <end position="52"/>
    </location>
    <ligand>
        <name>GTP</name>
        <dbReference type="ChEBI" id="CHEBI:37565"/>
        <label>1</label>
    </ligand>
</feature>
<dbReference type="InParanoid" id="Q9RV11"/>
<dbReference type="InterPro" id="IPR003373">
    <property type="entry name" value="Fe2_transport_prot-B"/>
</dbReference>
<dbReference type="OrthoDB" id="9809127at2"/>
<evidence type="ECO:0000256" key="16">
    <source>
        <dbReference type="RuleBase" id="RU362098"/>
    </source>
</evidence>
<dbReference type="PIR" id="E75422">
    <property type="entry name" value="E75422"/>
</dbReference>
<reference evidence="19 20" key="1">
    <citation type="journal article" date="1999" name="Science">
        <title>Genome sequence of the radioresistant bacterium Deinococcus radiodurans R1.</title>
        <authorList>
            <person name="White O."/>
            <person name="Eisen J.A."/>
            <person name="Heidelberg J.F."/>
            <person name="Hickey E.K."/>
            <person name="Peterson J.D."/>
            <person name="Dodson R.J."/>
            <person name="Haft D.H."/>
            <person name="Gwinn M.L."/>
            <person name="Nelson W.C."/>
            <person name="Richardson D.L."/>
            <person name="Moffat K.S."/>
            <person name="Qin H."/>
            <person name="Jiang L."/>
            <person name="Pamphile W."/>
            <person name="Crosby M."/>
            <person name="Shen M."/>
            <person name="Vamathevan J.J."/>
            <person name="Lam P."/>
            <person name="McDonald L."/>
            <person name="Utterback T."/>
            <person name="Zalewski C."/>
            <person name="Makarova K.S."/>
            <person name="Aravind L."/>
            <person name="Daly M.J."/>
            <person name="Minton K.W."/>
            <person name="Fleischmann R.D."/>
            <person name="Ketchum K.A."/>
            <person name="Nelson K.E."/>
            <person name="Salzberg S."/>
            <person name="Smith H.O."/>
            <person name="Venter J.C."/>
            <person name="Fraser C.M."/>
        </authorList>
    </citation>
    <scope>NUCLEOTIDE SEQUENCE [LARGE SCALE GENOMIC DNA]</scope>
    <source>
        <strain evidence="20">ATCC 13939 / DSM 20539 / JCM 16871 / LMG 4051 / NBRC 15346 / NCIMB 9279 / R1 / VKM B-1422</strain>
    </source>
</reference>
<keyword evidence="3" id="KW-1003">Cell membrane</keyword>
<keyword evidence="4 16" id="KW-0410">Iron transport</keyword>
<evidence type="ECO:0000256" key="15">
    <source>
        <dbReference type="PIRSR" id="PIRSR603373-2"/>
    </source>
</evidence>
<evidence type="ECO:0000256" key="2">
    <source>
        <dbReference type="ARBA" id="ARBA00022448"/>
    </source>
</evidence>
<gene>
    <name evidence="19" type="ordered locus">DR_1219</name>
</gene>
<dbReference type="PROSITE" id="PS51711">
    <property type="entry name" value="G_FEOB"/>
    <property type="match status" value="1"/>
</dbReference>
<feature type="binding site" evidence="15">
    <location>
        <position position="60"/>
    </location>
    <ligand>
        <name>Mg(2+)</name>
        <dbReference type="ChEBI" id="CHEBI:18420"/>
        <label>2</label>
    </ligand>
</feature>
<feature type="transmembrane region" description="Helical" evidence="16">
    <location>
        <begin position="695"/>
        <end position="715"/>
    </location>
</feature>
<dbReference type="Proteomes" id="UP000002524">
    <property type="component" value="Chromosome 1"/>
</dbReference>
<feature type="binding site" evidence="15">
    <location>
        <position position="56"/>
    </location>
    <ligand>
        <name>Mg(2+)</name>
        <dbReference type="ChEBI" id="CHEBI:18420"/>
        <label>2</label>
    </ligand>
</feature>
<dbReference type="EnsemblBacteria" id="AAF10790">
    <property type="protein sequence ID" value="AAF10790"/>
    <property type="gene ID" value="DR_1219"/>
</dbReference>
<evidence type="ECO:0000256" key="1">
    <source>
        <dbReference type="ARBA" id="ARBA00004651"/>
    </source>
</evidence>
<accession>Q9RV11</accession>
<dbReference type="InterPro" id="IPR041069">
    <property type="entry name" value="FeoB_Cyto"/>
</dbReference>
<keyword evidence="2 16" id="KW-0813">Transport</keyword>
<feature type="transmembrane region" description="Helical" evidence="16">
    <location>
        <begin position="547"/>
        <end position="567"/>
    </location>
</feature>
<feature type="transmembrane region" description="Helical" evidence="16">
    <location>
        <begin position="458"/>
        <end position="479"/>
    </location>
</feature>
<dbReference type="InterPro" id="IPR050860">
    <property type="entry name" value="FeoB_GTPase"/>
</dbReference>
<dbReference type="STRING" id="243230.DR_1219"/>
<evidence type="ECO:0000256" key="11">
    <source>
        <dbReference type="ARBA" id="ARBA00023136"/>
    </source>
</evidence>
<evidence type="ECO:0000256" key="13">
    <source>
        <dbReference type="NCBIfam" id="TIGR00437"/>
    </source>
</evidence>
<dbReference type="GO" id="GO:0046872">
    <property type="term" value="F:metal ion binding"/>
    <property type="evidence" value="ECO:0007669"/>
    <property type="project" value="UniProtKB-KW"/>
</dbReference>
<organism evidence="19 20">
    <name type="scientific">Deinococcus radiodurans (strain ATCC 13939 / DSM 20539 / JCM 16871 / CCUG 27074 / LMG 4051 / NBRC 15346 / NCIMB 9279 / VKM B-1422 / R1)</name>
    <dbReference type="NCBI Taxonomy" id="243230"/>
    <lineage>
        <taxon>Bacteria</taxon>
        <taxon>Thermotogati</taxon>
        <taxon>Deinococcota</taxon>
        <taxon>Deinococci</taxon>
        <taxon>Deinococcales</taxon>
        <taxon>Deinococcaceae</taxon>
        <taxon>Deinococcus</taxon>
    </lineage>
</organism>
<evidence type="ECO:0000256" key="14">
    <source>
        <dbReference type="PIRSR" id="PIRSR603373-1"/>
    </source>
</evidence>
<dbReference type="KEGG" id="dra:DR_1219"/>
<feature type="domain" description="FeoB-type G" evidence="18">
    <location>
        <begin position="38"/>
        <end position="200"/>
    </location>
</feature>
<keyword evidence="8 16" id="KW-0408">Iron</keyword>
<proteinExistence type="inferred from homology"/>
<dbReference type="InterPro" id="IPR027417">
    <property type="entry name" value="P-loop_NTPase"/>
</dbReference>
<dbReference type="GO" id="GO:0098711">
    <property type="term" value="P:iron ion import across plasma membrane"/>
    <property type="evidence" value="ECO:0000318"/>
    <property type="project" value="GO_Central"/>
</dbReference>
<dbReference type="Pfam" id="PF17910">
    <property type="entry name" value="FeoB_Cyto"/>
    <property type="match status" value="1"/>
</dbReference>
<dbReference type="InterPro" id="IPR011640">
    <property type="entry name" value="Fe2_transport_prot_B_C"/>
</dbReference>
<dbReference type="HOGENOM" id="CLU_013350_3_0_0"/>
<evidence type="ECO:0000256" key="10">
    <source>
        <dbReference type="ARBA" id="ARBA00023134"/>
    </source>
</evidence>
<feature type="transmembrane region" description="Helical" evidence="16">
    <location>
        <begin position="485"/>
        <end position="505"/>
    </location>
</feature>
<dbReference type="InterPro" id="IPR030389">
    <property type="entry name" value="G_FEOB_dom"/>
</dbReference>
<dbReference type="Gene3D" id="3.40.50.300">
    <property type="entry name" value="P-loop containing nucleotide triphosphate hydrolases"/>
    <property type="match status" value="1"/>
</dbReference>
<evidence type="ECO:0000256" key="17">
    <source>
        <dbReference type="SAM" id="MobiDB-lite"/>
    </source>
</evidence>
<dbReference type="SUPFAM" id="SSF52540">
    <property type="entry name" value="P-loop containing nucleoside triphosphate hydrolases"/>
    <property type="match status" value="1"/>
</dbReference>
<evidence type="ECO:0000256" key="3">
    <source>
        <dbReference type="ARBA" id="ARBA00022475"/>
    </source>
</evidence>
<dbReference type="Pfam" id="PF07664">
    <property type="entry name" value="FeoB_C"/>
    <property type="match status" value="1"/>
</dbReference>
<feature type="binding site" evidence="14">
    <location>
        <begin position="91"/>
        <end position="94"/>
    </location>
    <ligand>
        <name>GTP</name>
        <dbReference type="ChEBI" id="CHEBI:37565"/>
        <label>1</label>
    </ligand>
</feature>
<evidence type="ECO:0000256" key="5">
    <source>
        <dbReference type="ARBA" id="ARBA00022692"/>
    </source>
</evidence>
<feature type="transmembrane region" description="Helical" evidence="16">
    <location>
        <begin position="345"/>
        <end position="364"/>
    </location>
</feature>
<evidence type="ECO:0000259" key="18">
    <source>
        <dbReference type="PROSITE" id="PS51711"/>
    </source>
</evidence>
<dbReference type="RefSeq" id="WP_010887862.1">
    <property type="nucleotide sequence ID" value="NC_001263.1"/>
</dbReference>
<evidence type="ECO:0000313" key="19">
    <source>
        <dbReference type="EMBL" id="AAF10790.1"/>
    </source>
</evidence>
<dbReference type="InterPro" id="IPR011642">
    <property type="entry name" value="Gate_dom"/>
</dbReference>
<evidence type="ECO:0000256" key="6">
    <source>
        <dbReference type="ARBA" id="ARBA00022741"/>
    </source>
</evidence>
<dbReference type="PATRIC" id="fig|243230.17.peg.1418"/>
<name>Q9RV11_DEIRA</name>